<dbReference type="Proteomes" id="UP000217211">
    <property type="component" value="Plasmid pSJ05684a"/>
</dbReference>
<keyword evidence="1" id="KW-0614">Plasmid</keyword>
<dbReference type="EMBL" id="CP023069">
    <property type="protein sequence ID" value="ASY67201.1"/>
    <property type="molecule type" value="Genomic_DNA"/>
</dbReference>
<evidence type="ECO:0000313" key="1">
    <source>
        <dbReference type="EMBL" id="ASY67201.1"/>
    </source>
</evidence>
<name>A0A249PMS0_9HYPH</name>
<sequence length="50" mass="5378">MFLLQTVDENQDRAVAANSDTVLHAPLPLVDPAAHGRLHADGALMRMARA</sequence>
<dbReference type="KEGG" id="esj:SJ05684_a38870"/>
<geneLocation type="plasmid" evidence="2">
    <name>psj05684a</name>
</geneLocation>
<keyword evidence="2" id="KW-1185">Reference proteome</keyword>
<dbReference type="AlphaFoldDB" id="A0A249PMS0"/>
<accession>A0A249PMS0</accession>
<protein>
    <submittedName>
        <fullName evidence="1">Uncharacterized protein</fullName>
    </submittedName>
</protein>
<gene>
    <name evidence="1" type="ORF">SJ05684_a38870</name>
</gene>
<proteinExistence type="predicted"/>
<reference evidence="1 2" key="1">
    <citation type="submission" date="2017-08" db="EMBL/GenBank/DDBJ databases">
        <title>Multipartite genome sequences of Sinorhizobium species nodulating soybeans.</title>
        <authorList>
            <person name="Tian C.F."/>
        </authorList>
    </citation>
    <scope>NUCLEOTIDE SEQUENCE [LARGE SCALE GENOMIC DNA]</scope>
    <source>
        <strain evidence="1 2">CCBAU 05684</strain>
        <plasmid evidence="2">psj05684a</plasmid>
    </source>
</reference>
<organism evidence="1 2">
    <name type="scientific">Sinorhizobium sojae CCBAU 05684</name>
    <dbReference type="NCBI Taxonomy" id="716928"/>
    <lineage>
        <taxon>Bacteria</taxon>
        <taxon>Pseudomonadati</taxon>
        <taxon>Pseudomonadota</taxon>
        <taxon>Alphaproteobacteria</taxon>
        <taxon>Hyphomicrobiales</taxon>
        <taxon>Rhizobiaceae</taxon>
        <taxon>Sinorhizobium/Ensifer group</taxon>
        <taxon>Sinorhizobium</taxon>
    </lineage>
</organism>
<evidence type="ECO:0000313" key="2">
    <source>
        <dbReference type="Proteomes" id="UP000217211"/>
    </source>
</evidence>